<accession>A0ABM4GM08</accession>
<dbReference type="RefSeq" id="XP_070143752.1">
    <property type="nucleotide sequence ID" value="XM_070287651.1"/>
</dbReference>
<evidence type="ECO:0000256" key="1">
    <source>
        <dbReference type="PROSITE-ProRule" id="PRU00047"/>
    </source>
</evidence>
<feature type="domain" description="CCHC-type" evidence="3">
    <location>
        <begin position="226"/>
        <end position="242"/>
    </location>
</feature>
<dbReference type="Proteomes" id="UP001652661">
    <property type="component" value="Chromosome 4"/>
</dbReference>
<keyword evidence="4" id="KW-1185">Reference proteome</keyword>
<dbReference type="PROSITE" id="PS50158">
    <property type="entry name" value="ZF_CCHC"/>
    <property type="match status" value="2"/>
</dbReference>
<evidence type="ECO:0000313" key="5">
    <source>
        <dbReference type="RefSeq" id="XP_070143752.1"/>
    </source>
</evidence>
<feature type="region of interest" description="Disordered" evidence="2">
    <location>
        <begin position="194"/>
        <end position="215"/>
    </location>
</feature>
<feature type="region of interest" description="Disordered" evidence="2">
    <location>
        <begin position="273"/>
        <end position="301"/>
    </location>
</feature>
<dbReference type="SMART" id="SM00343">
    <property type="entry name" value="ZnF_C2HC"/>
    <property type="match status" value="2"/>
</dbReference>
<feature type="domain" description="CCHC-type" evidence="3">
    <location>
        <begin position="250"/>
        <end position="265"/>
    </location>
</feature>
<feature type="compositionally biased region" description="Acidic residues" evidence="2">
    <location>
        <begin position="277"/>
        <end position="287"/>
    </location>
</feature>
<keyword evidence="1" id="KW-0862">Zinc</keyword>
<reference evidence="5" key="1">
    <citation type="submission" date="2025-08" db="UniProtKB">
        <authorList>
            <consortium name="RefSeq"/>
        </authorList>
    </citation>
    <scope>IDENTIFICATION</scope>
    <source>
        <strain evidence="5">14028-0561.14</strain>
        <tissue evidence="5">Whole fly</tissue>
    </source>
</reference>
<keyword evidence="1" id="KW-0863">Zinc-finger</keyword>
<evidence type="ECO:0000256" key="2">
    <source>
        <dbReference type="SAM" id="MobiDB-lite"/>
    </source>
</evidence>
<evidence type="ECO:0000313" key="4">
    <source>
        <dbReference type="Proteomes" id="UP001652661"/>
    </source>
</evidence>
<sequence length="301" mass="33867">MALYKARKDLAELKAKVAALEGNSLDGRPVVDVRDFETSLRKFSGDDNMSVHVWIRDLELAAVMHGLSNFQRWLLGNRMLEGSARSYVMLEKPATWKELCESLQKTFGFRMTNHQVARQLQSRSILANESLLQYFIAMRHIAEQGTFEETDIIKYIVDGLQDKSGCAAPLYYCVSLDELREKMMRYQMVQPEDRQKASGVARPGASLRQTPAARPIPAGGDVASIRCFNCRAMGHFSSQCKKPKRPEGACFHCFETGHQYRRCPKRVRTAALSAADGQDEKEDDDDAIGGNPYIQLIPEAP</sequence>
<dbReference type="Pfam" id="PF00098">
    <property type="entry name" value="zf-CCHC"/>
    <property type="match status" value="1"/>
</dbReference>
<keyword evidence="1" id="KW-0479">Metal-binding</keyword>
<dbReference type="Gene3D" id="4.10.60.10">
    <property type="entry name" value="Zinc finger, CCHC-type"/>
    <property type="match status" value="1"/>
</dbReference>
<evidence type="ECO:0000259" key="3">
    <source>
        <dbReference type="PROSITE" id="PS50158"/>
    </source>
</evidence>
<dbReference type="SUPFAM" id="SSF57756">
    <property type="entry name" value="Retrovirus zinc finger-like domains"/>
    <property type="match status" value="1"/>
</dbReference>
<dbReference type="InterPro" id="IPR036875">
    <property type="entry name" value="Znf_CCHC_sf"/>
</dbReference>
<organism evidence="4 5">
    <name type="scientific">Drosophila kikkawai</name>
    <name type="common">Fruit fly</name>
    <dbReference type="NCBI Taxonomy" id="30033"/>
    <lineage>
        <taxon>Eukaryota</taxon>
        <taxon>Metazoa</taxon>
        <taxon>Ecdysozoa</taxon>
        <taxon>Arthropoda</taxon>
        <taxon>Hexapoda</taxon>
        <taxon>Insecta</taxon>
        <taxon>Pterygota</taxon>
        <taxon>Neoptera</taxon>
        <taxon>Endopterygota</taxon>
        <taxon>Diptera</taxon>
        <taxon>Brachycera</taxon>
        <taxon>Muscomorpha</taxon>
        <taxon>Ephydroidea</taxon>
        <taxon>Drosophilidae</taxon>
        <taxon>Drosophila</taxon>
        <taxon>Sophophora</taxon>
    </lineage>
</organism>
<gene>
    <name evidence="5" type="primary">LOC138929048</name>
</gene>
<dbReference type="InterPro" id="IPR001878">
    <property type="entry name" value="Znf_CCHC"/>
</dbReference>
<name>A0ABM4GM08_DROKI</name>
<proteinExistence type="predicted"/>
<protein>
    <recommendedName>
        <fullName evidence="3">CCHC-type domain-containing protein</fullName>
    </recommendedName>
</protein>
<dbReference type="GeneID" id="138929048"/>